<dbReference type="SMART" id="SM00822">
    <property type="entry name" value="PKS_KR"/>
    <property type="match status" value="1"/>
</dbReference>
<dbReference type="InterPro" id="IPR057326">
    <property type="entry name" value="KR_dom"/>
</dbReference>
<evidence type="ECO:0000313" key="5">
    <source>
        <dbReference type="EMBL" id="OIJ28007.1"/>
    </source>
</evidence>
<dbReference type="PANTHER" id="PTHR44196:SF1">
    <property type="entry name" value="DEHYDROGENASE_REDUCTASE SDR FAMILY MEMBER 7B"/>
    <property type="match status" value="1"/>
</dbReference>
<evidence type="ECO:0000313" key="6">
    <source>
        <dbReference type="Proteomes" id="UP000033772"/>
    </source>
</evidence>
<evidence type="ECO:0000256" key="1">
    <source>
        <dbReference type="ARBA" id="ARBA00006484"/>
    </source>
</evidence>
<evidence type="ECO:0000259" key="4">
    <source>
        <dbReference type="SMART" id="SM00822"/>
    </source>
</evidence>
<dbReference type="SUPFAM" id="SSF51735">
    <property type="entry name" value="NAD(P)-binding Rossmann-fold domains"/>
    <property type="match status" value="1"/>
</dbReference>
<evidence type="ECO:0000256" key="3">
    <source>
        <dbReference type="RuleBase" id="RU000363"/>
    </source>
</evidence>
<feature type="domain" description="Ketoreductase" evidence="4">
    <location>
        <begin position="4"/>
        <end position="184"/>
    </location>
</feature>
<accession>A0A1J4NAP1</accession>
<name>A0A1J4NAP1_9ACTN</name>
<dbReference type="InterPro" id="IPR020904">
    <property type="entry name" value="Sc_DH/Rdtase_CS"/>
</dbReference>
<dbReference type="STRING" id="1844.UG56_004720"/>
<keyword evidence="6" id="KW-1185">Reference proteome</keyword>
<dbReference type="InterPro" id="IPR036291">
    <property type="entry name" value="NAD(P)-bd_dom_sf"/>
</dbReference>
<dbReference type="GO" id="GO:0016020">
    <property type="term" value="C:membrane"/>
    <property type="evidence" value="ECO:0007669"/>
    <property type="project" value="TreeGrafter"/>
</dbReference>
<dbReference type="PRINTS" id="PR00081">
    <property type="entry name" value="GDHRDH"/>
</dbReference>
<dbReference type="RefSeq" id="WP_045546878.1">
    <property type="nucleotide sequence ID" value="NZ_JZDQ02000005.1"/>
</dbReference>
<dbReference type="InterPro" id="IPR002347">
    <property type="entry name" value="SDR_fam"/>
</dbReference>
<gene>
    <name evidence="5" type="ORF">UG56_004720</name>
</gene>
<dbReference type="CDD" id="cd05233">
    <property type="entry name" value="SDR_c"/>
    <property type="match status" value="1"/>
</dbReference>
<reference evidence="5" key="1">
    <citation type="submission" date="2016-10" db="EMBL/GenBank/DDBJ databases">
        <title>Draft Genome Sequence of Nocardioides luteus Strain BAFB, an Alkane-Degrading Bacterium Isolated from JP-7 Polluted Soil.</title>
        <authorList>
            <person name="Brown L."/>
            <person name="Ruiz O.N."/>
            <person name="Gunasekera T."/>
        </authorList>
    </citation>
    <scope>NUCLEOTIDE SEQUENCE [LARGE SCALE GENOMIC DNA]</scope>
    <source>
        <strain evidence="5">BAFB</strain>
    </source>
</reference>
<dbReference type="Proteomes" id="UP000033772">
    <property type="component" value="Unassembled WGS sequence"/>
</dbReference>
<protein>
    <recommendedName>
        <fullName evidence="4">Ketoreductase domain-containing protein</fullName>
    </recommendedName>
</protein>
<dbReference type="Gene3D" id="3.40.50.720">
    <property type="entry name" value="NAD(P)-binding Rossmann-like Domain"/>
    <property type="match status" value="1"/>
</dbReference>
<dbReference type="PANTHER" id="PTHR44196">
    <property type="entry name" value="DEHYDROGENASE/REDUCTASE SDR FAMILY MEMBER 7B"/>
    <property type="match status" value="1"/>
</dbReference>
<dbReference type="PROSITE" id="PS00061">
    <property type="entry name" value="ADH_SHORT"/>
    <property type="match status" value="1"/>
</dbReference>
<dbReference type="PRINTS" id="PR00080">
    <property type="entry name" value="SDRFAMILY"/>
</dbReference>
<comment type="caution">
    <text evidence="5">The sequence shown here is derived from an EMBL/GenBank/DDBJ whole genome shotgun (WGS) entry which is preliminary data.</text>
</comment>
<sequence>MSAPAALVTGGSAGIGLAIAAMLVDQGWSVTLVGRDRDKLVSAAAQLGTDRAHVIAANLATDVASDVIAEHVGRHGRLDLLVNNAGAGLIGPIQRKTPKELDVELALNLRSTVRLIQEALPQLSDAARSNGASWIINVSSMTATETPPYASVYSATKAALVGLSSSLHAELSPDGIHITALTPGLVDTPGTSWAPENTRDRMIPADDVAAAVRFLLGQSPRCFVPVLPLVTAGAGMHELVDWRAFADGSRNQPH</sequence>
<organism evidence="5 6">
    <name type="scientific">Nocardioides luteus</name>
    <dbReference type="NCBI Taxonomy" id="1844"/>
    <lineage>
        <taxon>Bacteria</taxon>
        <taxon>Bacillati</taxon>
        <taxon>Actinomycetota</taxon>
        <taxon>Actinomycetes</taxon>
        <taxon>Propionibacteriales</taxon>
        <taxon>Nocardioidaceae</taxon>
        <taxon>Nocardioides</taxon>
    </lineage>
</organism>
<proteinExistence type="inferred from homology"/>
<dbReference type="EMBL" id="JZDQ02000005">
    <property type="protein sequence ID" value="OIJ28007.1"/>
    <property type="molecule type" value="Genomic_DNA"/>
</dbReference>
<dbReference type="GO" id="GO:0016491">
    <property type="term" value="F:oxidoreductase activity"/>
    <property type="evidence" value="ECO:0007669"/>
    <property type="project" value="UniProtKB-KW"/>
</dbReference>
<evidence type="ECO:0000256" key="2">
    <source>
        <dbReference type="ARBA" id="ARBA00023002"/>
    </source>
</evidence>
<dbReference type="AlphaFoldDB" id="A0A1J4NAP1"/>
<dbReference type="Pfam" id="PF00106">
    <property type="entry name" value="adh_short"/>
    <property type="match status" value="1"/>
</dbReference>
<keyword evidence="2" id="KW-0560">Oxidoreductase</keyword>
<comment type="similarity">
    <text evidence="1 3">Belongs to the short-chain dehydrogenases/reductases (SDR) family.</text>
</comment>